<organism evidence="1 2">
    <name type="scientific">Pisciglobus halotolerans</name>
    <dbReference type="NCBI Taxonomy" id="745365"/>
    <lineage>
        <taxon>Bacteria</taxon>
        <taxon>Bacillati</taxon>
        <taxon>Bacillota</taxon>
        <taxon>Bacilli</taxon>
        <taxon>Lactobacillales</taxon>
        <taxon>Carnobacteriaceae</taxon>
    </lineage>
</organism>
<name>A0A1I3AMU6_9LACT</name>
<dbReference type="EMBL" id="FOQE01000001">
    <property type="protein sequence ID" value="SFH51448.1"/>
    <property type="molecule type" value="Genomic_DNA"/>
</dbReference>
<dbReference type="Proteomes" id="UP000198668">
    <property type="component" value="Unassembled WGS sequence"/>
</dbReference>
<accession>A0A1I3AMU6</accession>
<evidence type="ECO:0000313" key="1">
    <source>
        <dbReference type="EMBL" id="SFH51448.1"/>
    </source>
</evidence>
<keyword evidence="1" id="KW-0966">Cell projection</keyword>
<keyword evidence="1" id="KW-0282">Flagellum</keyword>
<evidence type="ECO:0000313" key="2">
    <source>
        <dbReference type="Proteomes" id="UP000198668"/>
    </source>
</evidence>
<dbReference type="RefSeq" id="WP_047392924.1">
    <property type="nucleotide sequence ID" value="NZ_FOQE01000001.1"/>
</dbReference>
<keyword evidence="1" id="KW-0969">Cilium</keyword>
<keyword evidence="2" id="KW-1185">Reference proteome</keyword>
<protein>
    <submittedName>
        <fullName evidence="1">Flagellar basal-body rod modification protein FlgD</fullName>
    </submittedName>
</protein>
<dbReference type="AlphaFoldDB" id="A0A1I3AMU6"/>
<dbReference type="OrthoDB" id="280334at2"/>
<gene>
    <name evidence="1" type="ORF">SAMN04489868_10161</name>
</gene>
<proteinExistence type="predicted"/>
<sequence length="143" mass="15698">MEIPSDFMIGSADTLKNQQQKTNADLSSEDFLQILASSIKNPSFGGESGGSNDSTDYISQMVQFSMMDQLTELTQAVSANLVMTQQQQGLNMMGKEVTVLDDTSFVNGKVEKVRFMNGYATIQVNGKEYSLNDVVEVEMSNDV</sequence>
<reference evidence="1 2" key="1">
    <citation type="submission" date="2016-10" db="EMBL/GenBank/DDBJ databases">
        <authorList>
            <person name="de Groot N.N."/>
        </authorList>
    </citation>
    <scope>NUCLEOTIDE SEQUENCE [LARGE SCALE GENOMIC DNA]</scope>
    <source>
        <strain evidence="1 2">DSM 27630</strain>
    </source>
</reference>